<sequence>MKHNKHHNRIRIIGGVHRGRKLHFADADGLRPTPDSVRERLFNWLGQDMTGQAVLDLFGGSGALGMEAASRHARKVVVVENNRNTLLNIQNNMRELGISRMETVLSDGLSYLKHGHERFDTVFLDPPFNWQKWPELFDLLAGRLNERAMVYIEAGSLPEIPAWLTVYREGKAGMSKFVLLAYEAESGEGGSAS</sequence>
<organism evidence="3 4">
    <name type="scientific">Neisseria dumasiana</name>
    <dbReference type="NCBI Taxonomy" id="1931275"/>
    <lineage>
        <taxon>Bacteria</taxon>
        <taxon>Pseudomonadati</taxon>
        <taxon>Pseudomonadota</taxon>
        <taxon>Betaproteobacteria</taxon>
        <taxon>Neisseriales</taxon>
        <taxon>Neisseriaceae</taxon>
        <taxon>Neisseria</taxon>
    </lineage>
</organism>
<dbReference type="CDD" id="cd02440">
    <property type="entry name" value="AdoMet_MTases"/>
    <property type="match status" value="1"/>
</dbReference>
<dbReference type="EMBL" id="MTAB01000041">
    <property type="protein sequence ID" value="OSI16390.1"/>
    <property type="molecule type" value="Genomic_DNA"/>
</dbReference>
<keyword evidence="1" id="KW-0489">Methyltransferase</keyword>
<dbReference type="PIRSF" id="PIRSF004553">
    <property type="entry name" value="CHP00095"/>
    <property type="match status" value="1"/>
</dbReference>
<dbReference type="GO" id="GO:0003676">
    <property type="term" value="F:nucleic acid binding"/>
    <property type="evidence" value="ECO:0007669"/>
    <property type="project" value="InterPro"/>
</dbReference>
<dbReference type="AlphaFoldDB" id="A0A1X3D914"/>
<proteinExistence type="predicted"/>
<accession>A0A1X3D914</accession>
<keyword evidence="2" id="KW-0808">Transferase</keyword>
<evidence type="ECO:0000313" key="4">
    <source>
        <dbReference type="Proteomes" id="UP000193303"/>
    </source>
</evidence>
<dbReference type="Proteomes" id="UP000193303">
    <property type="component" value="Unassembled WGS sequence"/>
</dbReference>
<dbReference type="NCBIfam" id="TIGR00095">
    <property type="entry name" value="16S rRNA (guanine(966)-N(2))-methyltransferase RsmD"/>
    <property type="match status" value="1"/>
</dbReference>
<dbReference type="Pfam" id="PF03602">
    <property type="entry name" value="Cons_hypoth95"/>
    <property type="match status" value="1"/>
</dbReference>
<dbReference type="GO" id="GO:0008168">
    <property type="term" value="F:methyltransferase activity"/>
    <property type="evidence" value="ECO:0007669"/>
    <property type="project" value="UniProtKB-KW"/>
</dbReference>
<name>A0A1X3D914_9NEIS</name>
<evidence type="ECO:0000256" key="1">
    <source>
        <dbReference type="ARBA" id="ARBA00022603"/>
    </source>
</evidence>
<reference evidence="4" key="1">
    <citation type="submission" date="2017-01" db="EMBL/GenBank/DDBJ databases">
        <authorList>
            <person name="Mah S.A."/>
            <person name="Swanson W.J."/>
            <person name="Moy G.W."/>
            <person name="Vacquier V.D."/>
        </authorList>
    </citation>
    <scope>NUCLEOTIDE SEQUENCE [LARGE SCALE GENOMIC DNA]</scope>
    <source>
        <strain evidence="4">124861</strain>
    </source>
</reference>
<dbReference type="OrthoDB" id="9803017at2"/>
<dbReference type="GO" id="GO:0031167">
    <property type="term" value="P:rRNA methylation"/>
    <property type="evidence" value="ECO:0007669"/>
    <property type="project" value="InterPro"/>
</dbReference>
<gene>
    <name evidence="3" type="ORF">BV912_11625</name>
</gene>
<dbReference type="Gene3D" id="3.40.50.150">
    <property type="entry name" value="Vaccinia Virus protein VP39"/>
    <property type="match status" value="1"/>
</dbReference>
<evidence type="ECO:0000313" key="3">
    <source>
        <dbReference type="EMBL" id="OSI16390.1"/>
    </source>
</evidence>
<dbReference type="InterPro" id="IPR002052">
    <property type="entry name" value="DNA_methylase_N6_adenine_CS"/>
</dbReference>
<dbReference type="PANTHER" id="PTHR43542">
    <property type="entry name" value="METHYLTRANSFERASE"/>
    <property type="match status" value="1"/>
</dbReference>
<dbReference type="InterPro" id="IPR004398">
    <property type="entry name" value="RNA_MeTrfase_RsmD"/>
</dbReference>
<dbReference type="InterPro" id="IPR029063">
    <property type="entry name" value="SAM-dependent_MTases_sf"/>
</dbReference>
<dbReference type="PROSITE" id="PS00092">
    <property type="entry name" value="N6_MTASE"/>
    <property type="match status" value="1"/>
</dbReference>
<comment type="caution">
    <text evidence="3">The sequence shown here is derived from an EMBL/GenBank/DDBJ whole genome shotgun (WGS) entry which is preliminary data.</text>
</comment>
<protein>
    <submittedName>
        <fullName evidence="3">16S rRNA (Guanine(966)-N(2))-methyltransferase RsmD</fullName>
    </submittedName>
</protein>
<evidence type="ECO:0000256" key="2">
    <source>
        <dbReference type="ARBA" id="ARBA00022679"/>
    </source>
</evidence>
<dbReference type="SUPFAM" id="SSF53335">
    <property type="entry name" value="S-adenosyl-L-methionine-dependent methyltransferases"/>
    <property type="match status" value="1"/>
</dbReference>
<dbReference type="STRING" id="1931275.BV914_08475"/>
<dbReference type="RefSeq" id="WP_085360698.1">
    <property type="nucleotide sequence ID" value="NZ_MTAB01000041.1"/>
</dbReference>
<dbReference type="PANTHER" id="PTHR43542:SF1">
    <property type="entry name" value="METHYLTRANSFERASE"/>
    <property type="match status" value="1"/>
</dbReference>